<evidence type="ECO:0000256" key="2">
    <source>
        <dbReference type="ARBA" id="ARBA00022448"/>
    </source>
</evidence>
<evidence type="ECO:0000256" key="7">
    <source>
        <dbReference type="ARBA" id="ARBA00023065"/>
    </source>
</evidence>
<accession>A0ABT3STT0</accession>
<evidence type="ECO:0000256" key="9">
    <source>
        <dbReference type="ARBA" id="ARBA00023136"/>
    </source>
</evidence>
<dbReference type="Pfam" id="PF00593">
    <property type="entry name" value="TonB_dep_Rec_b-barrel"/>
    <property type="match status" value="1"/>
</dbReference>
<evidence type="ECO:0000256" key="3">
    <source>
        <dbReference type="ARBA" id="ARBA00022452"/>
    </source>
</evidence>
<gene>
    <name evidence="15" type="ORF">EYC87_07305</name>
</gene>
<keyword evidence="3 11" id="KW-1134">Transmembrane beta strand</keyword>
<evidence type="ECO:0000256" key="11">
    <source>
        <dbReference type="PROSITE-ProRule" id="PRU01360"/>
    </source>
</evidence>
<dbReference type="Gene3D" id="2.40.170.20">
    <property type="entry name" value="TonB-dependent receptor, beta-barrel domain"/>
    <property type="match status" value="1"/>
</dbReference>
<dbReference type="PANTHER" id="PTHR32552:SF81">
    <property type="entry name" value="TONB-DEPENDENT OUTER MEMBRANE RECEPTOR"/>
    <property type="match status" value="1"/>
</dbReference>
<dbReference type="InterPro" id="IPR036942">
    <property type="entry name" value="Beta-barrel_TonB_sf"/>
</dbReference>
<organism evidence="15 16">
    <name type="scientific">Candidatus Seongchinamella marina</name>
    <dbReference type="NCBI Taxonomy" id="2518990"/>
    <lineage>
        <taxon>Bacteria</taxon>
        <taxon>Pseudomonadati</taxon>
        <taxon>Pseudomonadota</taxon>
        <taxon>Gammaproteobacteria</taxon>
        <taxon>Cellvibrionales</taxon>
        <taxon>Halieaceae</taxon>
        <taxon>Seongchinamella</taxon>
    </lineage>
</organism>
<evidence type="ECO:0000256" key="10">
    <source>
        <dbReference type="ARBA" id="ARBA00023237"/>
    </source>
</evidence>
<keyword evidence="6" id="KW-0408">Iron</keyword>
<comment type="caution">
    <text evidence="15">The sequence shown here is derived from an EMBL/GenBank/DDBJ whole genome shotgun (WGS) entry which is preliminary data.</text>
</comment>
<proteinExistence type="inferred from homology"/>
<sequence length="784" mass="84954">MALALAAGQSYAQSALEEVIVTASKRAQTLQEVPIAVSVVSSEQIEQAGVLDIKDLQTLVPSLRVTQLQSSANTNFIIRGFGNGANNAGIEPSVGVFIDGVYRSRVGSALADLPKLERIEVLRGPQSTLFGKNASAGVISVITAKPDLESYSGSASVTVANYDQVIVKGDVTGPITDNLGFSLFASYNEREGYYENIELGTEENDLDRYSYRGQLLWEPTDRMGFRLIVDGESLDEICCGVSNLVDGPTGDVVRAIGGDLVGNEPFAYEGYYDFDPVTVIDTSGVSLEFGYDFDNVTLTSITAYRTLEQNQFGDVDYTSARLVSATQANLSDTSIDTFTQELRLTSDGDGSLAWMVGAFYFTEEVEIDGAFGYGDQFRDYGNGISGGAVNLLEALLGPVLGFAPGSFFAEGTGFPSEKSTQDDDTISVFAQGDFAFADNWTLTLGVNYTEVEKDVKIDFTNNDVFSSIPLGLYLPPTLAADAQAFQFLPPVVNYPNAVEDGSSKDDDTTYTVRLAWDVTDSMNVYAGVSTGFKASSWNLSRDSKPLAEDIPALDAAGLVVPNLAPGTRFASPEESIVYEIGLKAQYETISYNMAIFSQEIDDFQSNVFSGTGFNLANAGKQSVEGVEFDMNWYPINDLRVSFAATYLDPKYDEFEGALGVDGPTDLSGETPAGIPELSTNTSVTYNFQAGSLADGYVRVEHVYEDEVQVVDNVPKDIASREINMVNASLGLYFANGWEMNLWGRNLNEDEYLQSAFPSVAQEESYSGYPNTPRTYGLTVRYSFE</sequence>
<dbReference type="Proteomes" id="UP001143307">
    <property type="component" value="Unassembled WGS sequence"/>
</dbReference>
<evidence type="ECO:0000256" key="6">
    <source>
        <dbReference type="ARBA" id="ARBA00023004"/>
    </source>
</evidence>
<feature type="domain" description="TonB-dependent receptor plug" evidence="14">
    <location>
        <begin position="30"/>
        <end position="138"/>
    </location>
</feature>
<evidence type="ECO:0000256" key="12">
    <source>
        <dbReference type="RuleBase" id="RU003357"/>
    </source>
</evidence>
<dbReference type="InterPro" id="IPR000531">
    <property type="entry name" value="Beta-barrel_TonB"/>
</dbReference>
<name>A0ABT3STT0_9GAMM</name>
<protein>
    <submittedName>
        <fullName evidence="15">TonB-dependent receptor</fullName>
    </submittedName>
</protein>
<dbReference type="SUPFAM" id="SSF56935">
    <property type="entry name" value="Porins"/>
    <property type="match status" value="1"/>
</dbReference>
<dbReference type="PANTHER" id="PTHR32552">
    <property type="entry name" value="FERRICHROME IRON RECEPTOR-RELATED"/>
    <property type="match status" value="1"/>
</dbReference>
<keyword evidence="9 11" id="KW-0472">Membrane</keyword>
<comment type="similarity">
    <text evidence="11 12">Belongs to the TonB-dependent receptor family.</text>
</comment>
<keyword evidence="8 12" id="KW-0798">TonB box</keyword>
<keyword evidence="10 11" id="KW-0998">Cell outer membrane</keyword>
<dbReference type="InterPro" id="IPR039426">
    <property type="entry name" value="TonB-dep_rcpt-like"/>
</dbReference>
<keyword evidence="16" id="KW-1185">Reference proteome</keyword>
<keyword evidence="7" id="KW-0406">Ion transport</keyword>
<evidence type="ECO:0000256" key="8">
    <source>
        <dbReference type="ARBA" id="ARBA00023077"/>
    </source>
</evidence>
<comment type="subcellular location">
    <subcellularLocation>
        <location evidence="1 11">Cell outer membrane</location>
        <topology evidence="1 11">Multi-pass membrane protein</topology>
    </subcellularLocation>
</comment>
<evidence type="ECO:0000259" key="14">
    <source>
        <dbReference type="Pfam" id="PF07715"/>
    </source>
</evidence>
<feature type="domain" description="TonB-dependent receptor-like beta-barrel" evidence="13">
    <location>
        <begin position="262"/>
        <end position="746"/>
    </location>
</feature>
<keyword evidence="4" id="KW-0410">Iron transport</keyword>
<reference evidence="15" key="1">
    <citation type="submission" date="2019-02" db="EMBL/GenBank/DDBJ databases">
        <authorList>
            <person name="Li S.-H."/>
        </authorList>
    </citation>
    <scope>NUCLEOTIDE SEQUENCE</scope>
    <source>
        <strain evidence="15">IMCC8485</strain>
    </source>
</reference>
<keyword evidence="15" id="KW-0675">Receptor</keyword>
<evidence type="ECO:0000259" key="13">
    <source>
        <dbReference type="Pfam" id="PF00593"/>
    </source>
</evidence>
<evidence type="ECO:0000256" key="5">
    <source>
        <dbReference type="ARBA" id="ARBA00022692"/>
    </source>
</evidence>
<evidence type="ECO:0000256" key="1">
    <source>
        <dbReference type="ARBA" id="ARBA00004571"/>
    </source>
</evidence>
<keyword evidence="5 11" id="KW-0812">Transmembrane</keyword>
<dbReference type="Pfam" id="PF07715">
    <property type="entry name" value="Plug"/>
    <property type="match status" value="1"/>
</dbReference>
<dbReference type="PROSITE" id="PS52016">
    <property type="entry name" value="TONB_DEPENDENT_REC_3"/>
    <property type="match status" value="1"/>
</dbReference>
<evidence type="ECO:0000313" key="16">
    <source>
        <dbReference type="Proteomes" id="UP001143307"/>
    </source>
</evidence>
<evidence type="ECO:0000313" key="15">
    <source>
        <dbReference type="EMBL" id="MCX2973392.1"/>
    </source>
</evidence>
<evidence type="ECO:0000256" key="4">
    <source>
        <dbReference type="ARBA" id="ARBA00022496"/>
    </source>
</evidence>
<dbReference type="EMBL" id="SHNP01000002">
    <property type="protein sequence ID" value="MCX2973392.1"/>
    <property type="molecule type" value="Genomic_DNA"/>
</dbReference>
<keyword evidence="2 11" id="KW-0813">Transport</keyword>
<dbReference type="InterPro" id="IPR012910">
    <property type="entry name" value="Plug_dom"/>
</dbReference>